<name>A0A841Q4I1_9BACI</name>
<dbReference type="EMBL" id="JACHGH010000004">
    <property type="protein sequence ID" value="MBB6453304.1"/>
    <property type="molecule type" value="Genomic_DNA"/>
</dbReference>
<dbReference type="AlphaFoldDB" id="A0A841Q4I1"/>
<organism evidence="1 2">
    <name type="scientific">Salirhabdus euzebyi</name>
    <dbReference type="NCBI Taxonomy" id="394506"/>
    <lineage>
        <taxon>Bacteria</taxon>
        <taxon>Bacillati</taxon>
        <taxon>Bacillota</taxon>
        <taxon>Bacilli</taxon>
        <taxon>Bacillales</taxon>
        <taxon>Bacillaceae</taxon>
        <taxon>Salirhabdus</taxon>
    </lineage>
</organism>
<reference evidence="1 2" key="1">
    <citation type="submission" date="2020-08" db="EMBL/GenBank/DDBJ databases">
        <title>Genomic Encyclopedia of Type Strains, Phase IV (KMG-IV): sequencing the most valuable type-strain genomes for metagenomic binning, comparative biology and taxonomic classification.</title>
        <authorList>
            <person name="Goeker M."/>
        </authorList>
    </citation>
    <scope>NUCLEOTIDE SEQUENCE [LARGE SCALE GENOMIC DNA]</scope>
    <source>
        <strain evidence="1 2">DSM 19612</strain>
    </source>
</reference>
<protein>
    <recommendedName>
        <fullName evidence="3">WbqC-like protein family protein</fullName>
    </recommendedName>
</protein>
<dbReference type="Proteomes" id="UP000581688">
    <property type="component" value="Unassembled WGS sequence"/>
</dbReference>
<dbReference type="RefSeq" id="WP_174495602.1">
    <property type="nucleotide sequence ID" value="NZ_CADDWK010000004.1"/>
</dbReference>
<sequence length="227" mass="26055">MIVSIHQPNLFPWLGFFDKMAHSDMMILLDTVPFRKRSYQNRVKIKTPNGAQWLTVPVETKGKFAQLTKDVKVSDTINWKEDHQKMFQLFYSRSDHFDELFPQLESLYEEFHGDKLIDFTIPGIEWTKKQLGIETPLVTASSLGVNGKKSELLSDLVKSVGGTTYLSGPTGKDYLEHDIFAEKGIQVDYHSFSIFEYPQLFNAFEGGLSTIDYLFNVKRNTPWNGGE</sequence>
<comment type="caution">
    <text evidence="1">The sequence shown here is derived from an EMBL/GenBank/DDBJ whole genome shotgun (WGS) entry which is preliminary data.</text>
</comment>
<evidence type="ECO:0008006" key="3">
    <source>
        <dbReference type="Google" id="ProtNLM"/>
    </source>
</evidence>
<dbReference type="InterPro" id="IPR014985">
    <property type="entry name" value="WbqC"/>
</dbReference>
<keyword evidence="2" id="KW-1185">Reference proteome</keyword>
<evidence type="ECO:0000313" key="2">
    <source>
        <dbReference type="Proteomes" id="UP000581688"/>
    </source>
</evidence>
<dbReference type="Pfam" id="PF08889">
    <property type="entry name" value="WbqC"/>
    <property type="match status" value="1"/>
</dbReference>
<evidence type="ECO:0000313" key="1">
    <source>
        <dbReference type="EMBL" id="MBB6453304.1"/>
    </source>
</evidence>
<accession>A0A841Q4I1</accession>
<gene>
    <name evidence="1" type="ORF">HNQ94_001752</name>
</gene>
<proteinExistence type="predicted"/>